<protein>
    <recommendedName>
        <fullName evidence="4">BTB domain-containing protein</fullName>
    </recommendedName>
</protein>
<sequence>MVSRSKRGRKIKSETTSSDEPLPDIENIDPNGDLVLVVGADLVGYGSSLFTAKKTVAFRVDYKALTRASSVFKAMFDANSDDYKPGASDAGWTEHLPVDSPTGLRFLFLVAHAEVSKLPEGHSFQQVYEIIHMAESYDMVPLLKISARSWFFTGRPDPASLRGSFVRRTYFERSPFQRLPLQLTLSDQTNAETLLKAYTIGLSLGNRSLINEVSKHIVQRSRIVDGHLWCEGKDLESFDLCFEVQWLEFWKASRRDILGGMVSSLKSFIDQLQGTDWYTEYCPHHGGQNMKGKLCAALALGSLIQGLAEKGDWPLPDPENMDERTVRRVEASWSSIDLNGFSDTVEPCIRDHDCDWSAVLKERIHEAAAKPCVFKPVWYQQRVELLGLVDL</sequence>
<organism evidence="2 3">
    <name type="scientific">Apiospora kogelbergensis</name>
    <dbReference type="NCBI Taxonomy" id="1337665"/>
    <lineage>
        <taxon>Eukaryota</taxon>
        <taxon>Fungi</taxon>
        <taxon>Dikarya</taxon>
        <taxon>Ascomycota</taxon>
        <taxon>Pezizomycotina</taxon>
        <taxon>Sordariomycetes</taxon>
        <taxon>Xylariomycetidae</taxon>
        <taxon>Amphisphaeriales</taxon>
        <taxon>Apiosporaceae</taxon>
        <taxon>Apiospora</taxon>
    </lineage>
</organism>
<gene>
    <name evidence="2" type="ORF">PG999_001335</name>
</gene>
<dbReference type="AlphaFoldDB" id="A0AAW0RED2"/>
<evidence type="ECO:0000313" key="3">
    <source>
        <dbReference type="Proteomes" id="UP001392437"/>
    </source>
</evidence>
<proteinExistence type="predicted"/>
<feature type="region of interest" description="Disordered" evidence="1">
    <location>
        <begin position="1"/>
        <end position="26"/>
    </location>
</feature>
<comment type="caution">
    <text evidence="2">The sequence shown here is derived from an EMBL/GenBank/DDBJ whole genome shotgun (WGS) entry which is preliminary data.</text>
</comment>
<keyword evidence="3" id="KW-1185">Reference proteome</keyword>
<evidence type="ECO:0008006" key="4">
    <source>
        <dbReference type="Google" id="ProtNLM"/>
    </source>
</evidence>
<dbReference type="Proteomes" id="UP001392437">
    <property type="component" value="Unassembled WGS sequence"/>
</dbReference>
<evidence type="ECO:0000313" key="2">
    <source>
        <dbReference type="EMBL" id="KAK8133162.1"/>
    </source>
</evidence>
<accession>A0AAW0RED2</accession>
<reference evidence="2 3" key="1">
    <citation type="submission" date="2023-01" db="EMBL/GenBank/DDBJ databases">
        <title>Analysis of 21 Apiospora genomes using comparative genomics revels a genus with tremendous synthesis potential of carbohydrate active enzymes and secondary metabolites.</title>
        <authorList>
            <person name="Sorensen T."/>
        </authorList>
    </citation>
    <scope>NUCLEOTIDE SEQUENCE [LARGE SCALE GENOMIC DNA]</scope>
    <source>
        <strain evidence="2 3">CBS 117206</strain>
    </source>
</reference>
<feature type="compositionally biased region" description="Basic residues" evidence="1">
    <location>
        <begin position="1"/>
        <end position="10"/>
    </location>
</feature>
<dbReference type="EMBL" id="JAQQWP010000001">
    <property type="protein sequence ID" value="KAK8133162.1"/>
    <property type="molecule type" value="Genomic_DNA"/>
</dbReference>
<name>A0AAW0RED2_9PEZI</name>
<evidence type="ECO:0000256" key="1">
    <source>
        <dbReference type="SAM" id="MobiDB-lite"/>
    </source>
</evidence>